<feature type="region of interest" description="Disordered" evidence="1">
    <location>
        <begin position="32"/>
        <end position="69"/>
    </location>
</feature>
<sequence length="160" mass="17958">MADPDWHPCAPDRPVNAFLYFKKEDRIFGSDTTSVSANKKRRVSQSEARTADNDDDDNDSGVDLPTSEPDFEAIRAQIEAEVKAKYKIQVLEEQLQKALAAVQEPYTRATVSELEWLPDDLDAFVDKAKAQANATGDLLSRLEKAKWASDELAEEKRKLS</sequence>
<gene>
    <name evidence="2" type="ORF">CLAFUR5_13966</name>
</gene>
<reference evidence="2" key="2">
    <citation type="journal article" date="2022" name="Microb. Genom.">
        <title>A chromosome-scale genome assembly of the tomato pathogen Cladosporium fulvum reveals a compartmentalized genome architecture and the presence of a dispensable chromosome.</title>
        <authorList>
            <person name="Zaccaron A.Z."/>
            <person name="Chen L.H."/>
            <person name="Samaras A."/>
            <person name="Stergiopoulos I."/>
        </authorList>
    </citation>
    <scope>NUCLEOTIDE SEQUENCE</scope>
    <source>
        <strain evidence="2">Race5_Kim</strain>
    </source>
</reference>
<proteinExistence type="predicted"/>
<reference evidence="2" key="1">
    <citation type="submission" date="2021-12" db="EMBL/GenBank/DDBJ databases">
        <authorList>
            <person name="Zaccaron A."/>
            <person name="Stergiopoulos I."/>
        </authorList>
    </citation>
    <scope>NUCLEOTIDE SEQUENCE</scope>
    <source>
        <strain evidence="2">Race5_Kim</strain>
    </source>
</reference>
<dbReference type="AlphaFoldDB" id="A0A9Q8PKU7"/>
<accession>A0A9Q8PKU7</accession>
<evidence type="ECO:0000256" key="1">
    <source>
        <dbReference type="SAM" id="MobiDB-lite"/>
    </source>
</evidence>
<dbReference type="KEGG" id="ffu:CLAFUR5_13966"/>
<dbReference type="RefSeq" id="XP_047768595.1">
    <property type="nucleotide sequence ID" value="XM_047913114.1"/>
</dbReference>
<organism evidence="2 3">
    <name type="scientific">Passalora fulva</name>
    <name type="common">Tomato leaf mold</name>
    <name type="synonym">Cladosporium fulvum</name>
    <dbReference type="NCBI Taxonomy" id="5499"/>
    <lineage>
        <taxon>Eukaryota</taxon>
        <taxon>Fungi</taxon>
        <taxon>Dikarya</taxon>
        <taxon>Ascomycota</taxon>
        <taxon>Pezizomycotina</taxon>
        <taxon>Dothideomycetes</taxon>
        <taxon>Dothideomycetidae</taxon>
        <taxon>Mycosphaerellales</taxon>
        <taxon>Mycosphaerellaceae</taxon>
        <taxon>Fulvia</taxon>
    </lineage>
</organism>
<name>A0A9Q8PKU7_PASFU</name>
<dbReference type="GeneID" id="71993844"/>
<protein>
    <submittedName>
        <fullName evidence="2">Uncharacterized protein</fullName>
    </submittedName>
</protein>
<evidence type="ECO:0000313" key="3">
    <source>
        <dbReference type="Proteomes" id="UP000756132"/>
    </source>
</evidence>
<dbReference type="EMBL" id="CP090174">
    <property type="protein sequence ID" value="UJO24229.1"/>
    <property type="molecule type" value="Genomic_DNA"/>
</dbReference>
<dbReference type="Proteomes" id="UP000756132">
    <property type="component" value="Chromosome 12"/>
</dbReference>
<keyword evidence="3" id="KW-1185">Reference proteome</keyword>
<evidence type="ECO:0000313" key="2">
    <source>
        <dbReference type="EMBL" id="UJO24229.1"/>
    </source>
</evidence>